<gene>
    <name evidence="2" type="ORF">BN9_110700</name>
</gene>
<feature type="chain" id="PRO_5001531845" evidence="1">
    <location>
        <begin position="21"/>
        <end position="708"/>
    </location>
</feature>
<reference evidence="2 3" key="1">
    <citation type="submission" date="2012-05" db="EMBL/GenBank/DDBJ databases">
        <title>Recombination and specialization in a pathogen metapopulation.</title>
        <authorList>
            <person name="Gardiner A."/>
            <person name="Kemen E."/>
            <person name="Schultz-Larsen T."/>
            <person name="MacLean D."/>
            <person name="Van Oosterhout C."/>
            <person name="Jones J.D.G."/>
        </authorList>
    </citation>
    <scope>NUCLEOTIDE SEQUENCE [LARGE SCALE GENOMIC DNA]</scope>
    <source>
        <strain evidence="2 3">Ac Nc2</strain>
    </source>
</reference>
<organism evidence="2 3">
    <name type="scientific">Albugo candida</name>
    <dbReference type="NCBI Taxonomy" id="65357"/>
    <lineage>
        <taxon>Eukaryota</taxon>
        <taxon>Sar</taxon>
        <taxon>Stramenopiles</taxon>
        <taxon>Oomycota</taxon>
        <taxon>Peronosporomycetes</taxon>
        <taxon>Albuginales</taxon>
        <taxon>Albuginaceae</taxon>
        <taxon>Albugo</taxon>
    </lineage>
</organism>
<name>A0A024FU20_9STRA</name>
<evidence type="ECO:0000313" key="3">
    <source>
        <dbReference type="Proteomes" id="UP000053237"/>
    </source>
</evidence>
<dbReference type="AlphaFoldDB" id="A0A024FU20"/>
<keyword evidence="1" id="KW-0732">Signal</keyword>
<evidence type="ECO:0000313" key="2">
    <source>
        <dbReference type="EMBL" id="CCI10620.1"/>
    </source>
</evidence>
<dbReference type="EMBL" id="CAIX01000329">
    <property type="protein sequence ID" value="CCI10620.1"/>
    <property type="molecule type" value="Genomic_DNA"/>
</dbReference>
<sequence length="708" mass="80822">MARNSLIFLIIELLVINTQSRERKPTKSPSSYATLLAVTFTNVEDCHSCLLENVGVERIHLVGSNKDTRIYLIKSRLSIIESFLTQCNNGGRFCQLQTHVDKFPPCLWQSPVLEYAISLFSMHMDDTILDTLPNVNMGEGLSNLQSYRWIAPFLFLDDIKTMHSANNDKAETGKIELKRNQIDISSIFHAPQTSMGKNSIAPTPAHQYSPSVERCLYSYSRRFQCERCLALHSISLGVRVYSFITVKRGFEFVFAFSSYHPPSRIQENCAGKYCTSLRSLSSEACNNLDRIFPHDKNRLDDSGNSAKSLESEIEMATTNRFQGLVLSEADLYFRYLVSQPDTEGGSESESGNYERLAKLHEEVQIIEKFPDQPRLFCLRIRAVQQLRLRFLNCLVRSARDKKIAILGRSISPLKQVIFLDSPLVTANLGEYCKGKLPGSYIYIPPHPRFCKHYQTKYNIKPSVFPELSTLAKANRQTELCVLVLHYKSMDVCRKCVKDNLKSMHKGWKSVQSTYLILSWGSIEHTTWTMVNTVLLSCARKTRCSKIQLIPAFVCKKHEEIMRLYTNGQSDTDSLANCTVMNESGISKFDRESDKIWPPAHRTFSDASNLLDSTAFMVAFNANILKECVRCLILRTEVYFSYISEGERLGYIWMRPNSARLLKPCVSENICTELWYVVNFEQLFISDDMRPWSVVDIGDTLPSKSNKPT</sequence>
<dbReference type="Proteomes" id="UP000053237">
    <property type="component" value="Unassembled WGS sequence"/>
</dbReference>
<dbReference type="InParanoid" id="A0A024FU20"/>
<keyword evidence="3" id="KW-1185">Reference proteome</keyword>
<accession>A0A024FU20</accession>
<evidence type="ECO:0000256" key="1">
    <source>
        <dbReference type="SAM" id="SignalP"/>
    </source>
</evidence>
<comment type="caution">
    <text evidence="2">The sequence shown here is derived from an EMBL/GenBank/DDBJ whole genome shotgun (WGS) entry which is preliminary data.</text>
</comment>
<protein>
    <submittedName>
        <fullName evidence="2">Uncharacterized protein</fullName>
    </submittedName>
</protein>
<feature type="signal peptide" evidence="1">
    <location>
        <begin position="1"/>
        <end position="20"/>
    </location>
</feature>
<proteinExistence type="predicted"/>